<proteinExistence type="predicted"/>
<sequence length="97" mass="10762">MQELVYLEQGRARLHDERLALVVEAHVVHQPQIDDDLALVVEDEVREAVPAAAQRDPLAVADRLLHDLDDLLGGGRDPDGLGEATWRLLPWPLIMSG</sequence>
<gene>
    <name evidence="1" type="ORF">Smic_29620</name>
</gene>
<dbReference type="EMBL" id="BLWD01000001">
    <property type="protein sequence ID" value="GFN04406.1"/>
    <property type="molecule type" value="Genomic_DNA"/>
</dbReference>
<accession>A0A7J0CPH4</accession>
<name>A0A7J0CPH4_STRMI</name>
<evidence type="ECO:0000313" key="2">
    <source>
        <dbReference type="Proteomes" id="UP000498740"/>
    </source>
</evidence>
<reference evidence="1 2" key="1">
    <citation type="submission" date="2020-05" db="EMBL/GenBank/DDBJ databases">
        <title>Whole genome shotgun sequence of Streptomyces microflavus NBRC 13062.</title>
        <authorList>
            <person name="Komaki H."/>
            <person name="Tamura T."/>
        </authorList>
    </citation>
    <scope>NUCLEOTIDE SEQUENCE [LARGE SCALE GENOMIC DNA]</scope>
    <source>
        <strain evidence="1 2">NBRC 13062</strain>
    </source>
</reference>
<comment type="caution">
    <text evidence="1">The sequence shown here is derived from an EMBL/GenBank/DDBJ whole genome shotgun (WGS) entry which is preliminary data.</text>
</comment>
<organism evidence="1 2">
    <name type="scientific">Streptomyces microflavus</name>
    <name type="common">Streptomyces lipmanii</name>
    <dbReference type="NCBI Taxonomy" id="1919"/>
    <lineage>
        <taxon>Bacteria</taxon>
        <taxon>Bacillati</taxon>
        <taxon>Actinomycetota</taxon>
        <taxon>Actinomycetes</taxon>
        <taxon>Kitasatosporales</taxon>
        <taxon>Streptomycetaceae</taxon>
        <taxon>Streptomyces</taxon>
    </lineage>
</organism>
<dbReference type="Proteomes" id="UP000498740">
    <property type="component" value="Unassembled WGS sequence"/>
</dbReference>
<evidence type="ECO:0000313" key="1">
    <source>
        <dbReference type="EMBL" id="GFN04406.1"/>
    </source>
</evidence>
<dbReference type="AlphaFoldDB" id="A0A7J0CPH4"/>
<protein>
    <submittedName>
        <fullName evidence="1">Uncharacterized protein</fullName>
    </submittedName>
</protein>